<dbReference type="SUPFAM" id="SSF82771">
    <property type="entry name" value="GIY-YIG endonuclease"/>
    <property type="match status" value="1"/>
</dbReference>
<dbReference type="InterPro" id="IPR035901">
    <property type="entry name" value="GIY-YIG_endonuc_sf"/>
</dbReference>
<dbReference type="PANTHER" id="PTHR34477:SF1">
    <property type="entry name" value="UPF0213 PROTEIN YHBQ"/>
    <property type="match status" value="1"/>
</dbReference>
<reference evidence="3 4" key="1">
    <citation type="submission" date="2024-01" db="EMBL/GenBank/DDBJ databases">
        <title>Hyphobacterium bacterium isolated from marine sediment.</title>
        <authorList>
            <person name="Zhao S."/>
        </authorList>
    </citation>
    <scope>NUCLEOTIDE SEQUENCE [LARGE SCALE GENOMIC DNA]</scope>
    <source>
        <strain evidence="4">HN65</strain>
    </source>
</reference>
<protein>
    <submittedName>
        <fullName evidence="3">GIY-YIG nuclease family protein</fullName>
    </submittedName>
</protein>
<dbReference type="Proteomes" id="UP001354971">
    <property type="component" value="Unassembled WGS sequence"/>
</dbReference>
<gene>
    <name evidence="3" type="ORF">V0U79_07415</name>
</gene>
<dbReference type="PROSITE" id="PS50164">
    <property type="entry name" value="GIY_YIG"/>
    <property type="match status" value="1"/>
</dbReference>
<evidence type="ECO:0000259" key="2">
    <source>
        <dbReference type="PROSITE" id="PS50164"/>
    </source>
</evidence>
<dbReference type="CDD" id="cd10456">
    <property type="entry name" value="GIY-YIG_UPF0213"/>
    <property type="match status" value="1"/>
</dbReference>
<comment type="caution">
    <text evidence="3">The sequence shown here is derived from an EMBL/GenBank/DDBJ whole genome shotgun (WGS) entry which is preliminary data.</text>
</comment>
<organism evidence="3 4">
    <name type="scientific">Hyphobacterium lacteum</name>
    <dbReference type="NCBI Taxonomy" id="3116575"/>
    <lineage>
        <taxon>Bacteria</taxon>
        <taxon>Pseudomonadati</taxon>
        <taxon>Pseudomonadota</taxon>
        <taxon>Alphaproteobacteria</taxon>
        <taxon>Maricaulales</taxon>
        <taxon>Maricaulaceae</taxon>
        <taxon>Hyphobacterium</taxon>
    </lineage>
</organism>
<keyword evidence="4" id="KW-1185">Reference proteome</keyword>
<dbReference type="PANTHER" id="PTHR34477">
    <property type="entry name" value="UPF0213 PROTEIN YHBQ"/>
    <property type="match status" value="1"/>
</dbReference>
<dbReference type="Pfam" id="PF01541">
    <property type="entry name" value="GIY-YIG"/>
    <property type="match status" value="1"/>
</dbReference>
<dbReference type="InterPro" id="IPR000305">
    <property type="entry name" value="GIY-YIG_endonuc"/>
</dbReference>
<accession>A0ABU7LQK5</accession>
<dbReference type="EMBL" id="JAZDRP010000004">
    <property type="protein sequence ID" value="MEE2526191.1"/>
    <property type="molecule type" value="Genomic_DNA"/>
</dbReference>
<dbReference type="Gene3D" id="3.40.1440.10">
    <property type="entry name" value="GIY-YIG endonuclease"/>
    <property type="match status" value="1"/>
</dbReference>
<dbReference type="InterPro" id="IPR050190">
    <property type="entry name" value="UPF0213_domain"/>
</dbReference>
<feature type="domain" description="GIY-YIG" evidence="2">
    <location>
        <begin position="1"/>
        <end position="77"/>
    </location>
</feature>
<evidence type="ECO:0000256" key="1">
    <source>
        <dbReference type="ARBA" id="ARBA00007435"/>
    </source>
</evidence>
<name>A0ABU7LQK5_9PROT</name>
<comment type="similarity">
    <text evidence="1">Belongs to the UPF0213 family.</text>
</comment>
<sequence>MIWVYILRCSDGSYYTGTHRGEDMEQRVAEHQAGTFGGYTAARRPVELVWADWSFQLADAVAFERQIKGWSRAKKEAFMASDWRGLRQLSKRRGGKSSS</sequence>
<dbReference type="RefSeq" id="WP_330198854.1">
    <property type="nucleotide sequence ID" value="NZ_JAZDRP010000004.1"/>
</dbReference>
<evidence type="ECO:0000313" key="3">
    <source>
        <dbReference type="EMBL" id="MEE2526191.1"/>
    </source>
</evidence>
<proteinExistence type="inferred from homology"/>
<evidence type="ECO:0000313" key="4">
    <source>
        <dbReference type="Proteomes" id="UP001354971"/>
    </source>
</evidence>